<dbReference type="SUPFAM" id="SSF46579">
    <property type="entry name" value="Prefoldin"/>
    <property type="match status" value="1"/>
</dbReference>
<keyword evidence="5" id="KW-1185">Reference proteome</keyword>
<comment type="caution">
    <text evidence="4">The sequence shown here is derived from an EMBL/GenBank/DDBJ whole genome shotgun (WGS) entry which is preliminary data.</text>
</comment>
<sequence length="133" mass="15236">MNNENTTMEYLFQVERQAEKILLSKSEMVALDKSRNSNRMAIRALTNSKNTEDKIWMAVGLSLVKVSVEKAKNMLQADQVTLNNRMNILRSNIKVDVNKLNDMEYKEPVKGLFLNPLTRKEMQAMNQVLGTAD</sequence>
<protein>
    <submittedName>
        <fullName evidence="4">p53 and DNA damage-regulated protein 1</fullName>
    </submittedName>
</protein>
<evidence type="ECO:0000256" key="2">
    <source>
        <dbReference type="ARBA" id="ARBA00022490"/>
    </source>
</evidence>
<keyword evidence="3" id="KW-0143">Chaperone</keyword>
<dbReference type="Proteomes" id="UP000478052">
    <property type="component" value="Unassembled WGS sequence"/>
</dbReference>
<dbReference type="OrthoDB" id="20282at2759"/>
<dbReference type="CDD" id="cd22860">
    <property type="entry name" value="PDRG1"/>
    <property type="match status" value="1"/>
</dbReference>
<proteinExistence type="predicted"/>
<evidence type="ECO:0000256" key="3">
    <source>
        <dbReference type="ARBA" id="ARBA00023186"/>
    </source>
</evidence>
<gene>
    <name evidence="4" type="ORF">FWK35_00009672</name>
</gene>
<evidence type="ECO:0000313" key="4">
    <source>
        <dbReference type="EMBL" id="KAF0761843.1"/>
    </source>
</evidence>
<evidence type="ECO:0000256" key="1">
    <source>
        <dbReference type="ARBA" id="ARBA00004496"/>
    </source>
</evidence>
<dbReference type="AlphaFoldDB" id="A0A6G0YVG7"/>
<accession>A0A6G0YVG7</accession>
<dbReference type="InterPro" id="IPR030482">
    <property type="entry name" value="PDRG1"/>
</dbReference>
<evidence type="ECO:0000313" key="5">
    <source>
        <dbReference type="Proteomes" id="UP000478052"/>
    </source>
</evidence>
<name>A0A6G0YVG7_APHCR</name>
<comment type="subcellular location">
    <subcellularLocation>
        <location evidence="1">Cytoplasm</location>
    </subcellularLocation>
</comment>
<keyword evidence="2" id="KW-0963">Cytoplasm</keyword>
<reference evidence="4 5" key="1">
    <citation type="submission" date="2019-08" db="EMBL/GenBank/DDBJ databases">
        <title>Whole genome of Aphis craccivora.</title>
        <authorList>
            <person name="Voronova N.V."/>
            <person name="Shulinski R.S."/>
            <person name="Bandarenka Y.V."/>
            <person name="Zhorov D.G."/>
            <person name="Warner D."/>
        </authorList>
    </citation>
    <scope>NUCLEOTIDE SEQUENCE [LARGE SCALE GENOMIC DNA]</scope>
    <source>
        <strain evidence="4">180601</strain>
        <tissue evidence="4">Whole Body</tissue>
    </source>
</reference>
<dbReference type="GO" id="GO:0005737">
    <property type="term" value="C:cytoplasm"/>
    <property type="evidence" value="ECO:0007669"/>
    <property type="project" value="UniProtKB-SubCell"/>
</dbReference>
<dbReference type="PANTHER" id="PTHR21162">
    <property type="entry name" value="P53 AND DNA DAMAGE-REGULATED PROTEIN"/>
    <property type="match status" value="1"/>
</dbReference>
<organism evidence="4 5">
    <name type="scientific">Aphis craccivora</name>
    <name type="common">Cowpea aphid</name>
    <dbReference type="NCBI Taxonomy" id="307492"/>
    <lineage>
        <taxon>Eukaryota</taxon>
        <taxon>Metazoa</taxon>
        <taxon>Ecdysozoa</taxon>
        <taxon>Arthropoda</taxon>
        <taxon>Hexapoda</taxon>
        <taxon>Insecta</taxon>
        <taxon>Pterygota</taxon>
        <taxon>Neoptera</taxon>
        <taxon>Paraneoptera</taxon>
        <taxon>Hemiptera</taxon>
        <taxon>Sternorrhyncha</taxon>
        <taxon>Aphidomorpha</taxon>
        <taxon>Aphidoidea</taxon>
        <taxon>Aphididae</taxon>
        <taxon>Aphidini</taxon>
        <taxon>Aphis</taxon>
        <taxon>Aphis</taxon>
    </lineage>
</organism>
<dbReference type="EMBL" id="VUJU01002283">
    <property type="protein sequence ID" value="KAF0761843.1"/>
    <property type="molecule type" value="Genomic_DNA"/>
</dbReference>
<dbReference type="PANTHER" id="PTHR21162:SF0">
    <property type="entry name" value="P53 AND DNA DAMAGE-REGULATED PROTEIN 1"/>
    <property type="match status" value="1"/>
</dbReference>